<evidence type="ECO:0000313" key="1">
    <source>
        <dbReference type="EMBL" id="GCE14143.1"/>
    </source>
</evidence>
<protein>
    <submittedName>
        <fullName evidence="1">Uncharacterized protein</fullName>
    </submittedName>
</protein>
<evidence type="ECO:0000313" key="2">
    <source>
        <dbReference type="Proteomes" id="UP000287352"/>
    </source>
</evidence>
<gene>
    <name evidence="1" type="ORF">KTT_40020</name>
</gene>
<reference evidence="2" key="1">
    <citation type="submission" date="2018-12" db="EMBL/GenBank/DDBJ databases">
        <title>Tengunoibacter tsumagoiensis gen. nov., sp. nov., Dictyobacter kobayashii sp. nov., D. alpinus sp. nov., and D. joshuensis sp. nov. and description of Dictyobacteraceae fam. nov. within the order Ktedonobacterales isolated from Tengu-no-mugimeshi.</title>
        <authorList>
            <person name="Wang C.M."/>
            <person name="Zheng Y."/>
            <person name="Sakai Y."/>
            <person name="Toyoda A."/>
            <person name="Minakuchi Y."/>
            <person name="Abe K."/>
            <person name="Yokota A."/>
            <person name="Yabe S."/>
        </authorList>
    </citation>
    <scope>NUCLEOTIDE SEQUENCE [LARGE SCALE GENOMIC DNA]</scope>
    <source>
        <strain evidence="2">Uno3</strain>
    </source>
</reference>
<organism evidence="1 2">
    <name type="scientific">Tengunoibacter tsumagoiensis</name>
    <dbReference type="NCBI Taxonomy" id="2014871"/>
    <lineage>
        <taxon>Bacteria</taxon>
        <taxon>Bacillati</taxon>
        <taxon>Chloroflexota</taxon>
        <taxon>Ktedonobacteria</taxon>
        <taxon>Ktedonobacterales</taxon>
        <taxon>Dictyobacteraceae</taxon>
        <taxon>Tengunoibacter</taxon>
    </lineage>
</organism>
<name>A0A402A4R8_9CHLR</name>
<dbReference type="EMBL" id="BIFR01000001">
    <property type="protein sequence ID" value="GCE14143.1"/>
    <property type="molecule type" value="Genomic_DNA"/>
</dbReference>
<comment type="caution">
    <text evidence="1">The sequence shown here is derived from an EMBL/GenBank/DDBJ whole genome shotgun (WGS) entry which is preliminary data.</text>
</comment>
<accession>A0A402A4R8</accession>
<proteinExistence type="predicted"/>
<sequence length="80" mass="9582">MNTDQLRFIIIDHPEEFDLIEEASFGNDLIADLSRINGVWHVTFFPRHQQLELSWEDFAKVYQSFQAFIEEMKTYPKEQS</sequence>
<dbReference type="AlphaFoldDB" id="A0A402A4R8"/>
<dbReference type="Proteomes" id="UP000287352">
    <property type="component" value="Unassembled WGS sequence"/>
</dbReference>
<keyword evidence="2" id="KW-1185">Reference proteome</keyword>
<dbReference type="RefSeq" id="WP_126581613.1">
    <property type="nucleotide sequence ID" value="NZ_BIFR01000001.1"/>
</dbReference>